<evidence type="ECO:0000256" key="2">
    <source>
        <dbReference type="ARBA" id="ARBA00023125"/>
    </source>
</evidence>
<dbReference type="SUPFAM" id="SSF53822">
    <property type="entry name" value="Periplasmic binding protein-like I"/>
    <property type="match status" value="1"/>
</dbReference>
<keyword evidence="3" id="KW-0804">Transcription</keyword>
<gene>
    <name evidence="5" type="ORF">ABV408_04370</name>
</gene>
<dbReference type="InterPro" id="IPR000843">
    <property type="entry name" value="HTH_LacI"/>
</dbReference>
<proteinExistence type="predicted"/>
<protein>
    <submittedName>
        <fullName evidence="5">LacI family DNA-binding transcriptional regulator</fullName>
    </submittedName>
</protein>
<keyword evidence="2 5" id="KW-0238">DNA-binding</keyword>
<dbReference type="CDD" id="cd01575">
    <property type="entry name" value="PBP1_GntR"/>
    <property type="match status" value="1"/>
</dbReference>
<dbReference type="GO" id="GO:0003700">
    <property type="term" value="F:DNA-binding transcription factor activity"/>
    <property type="evidence" value="ECO:0007669"/>
    <property type="project" value="TreeGrafter"/>
</dbReference>
<dbReference type="PANTHER" id="PTHR30146">
    <property type="entry name" value="LACI-RELATED TRANSCRIPTIONAL REPRESSOR"/>
    <property type="match status" value="1"/>
</dbReference>
<sequence length="336" mass="36338">MPRRASGRVTLQDIADRVGVTKITVSRALREPQRVSLPLRQRIEAASAELGYIPNHAAGALASGRSHSVALLIPSLSNAVFSDIQRGIEEGLRAAGYQLLIGHTGYSILEEERLIDTYLGYGVDGLVLSGTRHTEHAERLLRRAGVPVVETLELTPTPLDINVGLDQTAAGRALTETFVARGYRRIGFLGARMDHRAQLRMAGWEAALRAADLSTEYCLTTPQPSSYRLGGEMLGSMLQRWPALEAVFCCNDDLAAGALFECQRRRLAVPEALALAGFNGLDIVEATTPPLATVVTPRRRIGEVIAERLLARLGGQPCRPHSEDLGFEVRCGGSIG</sequence>
<accession>A0AB74U9W1</accession>
<dbReference type="InterPro" id="IPR010982">
    <property type="entry name" value="Lambda_DNA-bd_dom_sf"/>
</dbReference>
<dbReference type="PROSITE" id="PS00356">
    <property type="entry name" value="HTH_LACI_1"/>
    <property type="match status" value="1"/>
</dbReference>
<name>A0AB74U9W1_9GAMM</name>
<evidence type="ECO:0000256" key="3">
    <source>
        <dbReference type="ARBA" id="ARBA00023163"/>
    </source>
</evidence>
<dbReference type="AlphaFoldDB" id="A0AB74U9W1"/>
<feature type="domain" description="HTH lacI-type" evidence="4">
    <location>
        <begin position="9"/>
        <end position="63"/>
    </location>
</feature>
<dbReference type="Pfam" id="PF13377">
    <property type="entry name" value="Peripla_BP_3"/>
    <property type="match status" value="1"/>
</dbReference>
<dbReference type="PROSITE" id="PS50932">
    <property type="entry name" value="HTH_LACI_2"/>
    <property type="match status" value="1"/>
</dbReference>
<reference evidence="5" key="1">
    <citation type="submission" date="2024-06" db="EMBL/GenBank/DDBJ databases">
        <title>Complete genome of Salinicola endophyticus HNIBRBA4755.</title>
        <authorList>
            <person name="Shin S.Y."/>
            <person name="Kang H."/>
            <person name="Song J."/>
        </authorList>
    </citation>
    <scope>NUCLEOTIDE SEQUENCE</scope>
    <source>
        <strain evidence="5">HNIBRBA4755</strain>
    </source>
</reference>
<dbReference type="Gene3D" id="3.40.50.2300">
    <property type="match status" value="2"/>
</dbReference>
<dbReference type="SUPFAM" id="SSF47413">
    <property type="entry name" value="lambda repressor-like DNA-binding domains"/>
    <property type="match status" value="1"/>
</dbReference>
<evidence type="ECO:0000313" key="5">
    <source>
        <dbReference type="EMBL" id="XCJ80409.1"/>
    </source>
</evidence>
<dbReference type="GO" id="GO:0000976">
    <property type="term" value="F:transcription cis-regulatory region binding"/>
    <property type="evidence" value="ECO:0007669"/>
    <property type="project" value="TreeGrafter"/>
</dbReference>
<dbReference type="Pfam" id="PF00356">
    <property type="entry name" value="LacI"/>
    <property type="match status" value="1"/>
</dbReference>
<dbReference type="SMART" id="SM00354">
    <property type="entry name" value="HTH_LACI"/>
    <property type="match status" value="1"/>
</dbReference>
<dbReference type="InterPro" id="IPR046335">
    <property type="entry name" value="LacI/GalR-like_sensor"/>
</dbReference>
<dbReference type="RefSeq" id="WP_353981226.1">
    <property type="nucleotide sequence ID" value="NZ_CP159578.1"/>
</dbReference>
<dbReference type="PANTHER" id="PTHR30146:SF2">
    <property type="entry name" value="HTH-TYPE TRANSCRIPTIONAL REGULATOR GNTR"/>
    <property type="match status" value="1"/>
</dbReference>
<dbReference type="Gene3D" id="1.10.260.40">
    <property type="entry name" value="lambda repressor-like DNA-binding domains"/>
    <property type="match status" value="1"/>
</dbReference>
<dbReference type="CDD" id="cd01392">
    <property type="entry name" value="HTH_LacI"/>
    <property type="match status" value="1"/>
</dbReference>
<evidence type="ECO:0000256" key="1">
    <source>
        <dbReference type="ARBA" id="ARBA00023015"/>
    </source>
</evidence>
<dbReference type="InterPro" id="IPR028082">
    <property type="entry name" value="Peripla_BP_I"/>
</dbReference>
<dbReference type="EMBL" id="CP159578">
    <property type="protein sequence ID" value="XCJ80409.1"/>
    <property type="molecule type" value="Genomic_DNA"/>
</dbReference>
<keyword evidence="1" id="KW-0805">Transcription regulation</keyword>
<organism evidence="5">
    <name type="scientific">Salinicola endophyticus</name>
    <dbReference type="NCBI Taxonomy" id="1949083"/>
    <lineage>
        <taxon>Bacteria</taxon>
        <taxon>Pseudomonadati</taxon>
        <taxon>Pseudomonadota</taxon>
        <taxon>Gammaproteobacteria</taxon>
        <taxon>Oceanospirillales</taxon>
        <taxon>Halomonadaceae</taxon>
        <taxon>Salinicola</taxon>
    </lineage>
</organism>
<evidence type="ECO:0000259" key="4">
    <source>
        <dbReference type="PROSITE" id="PS50932"/>
    </source>
</evidence>